<dbReference type="InterPro" id="IPR010682">
    <property type="entry name" value="SCRL"/>
</dbReference>
<keyword evidence="8" id="KW-1185">Reference proteome</keyword>
<organism evidence="7 8">
    <name type="scientific">Capsella rubella</name>
    <dbReference type="NCBI Taxonomy" id="81985"/>
    <lineage>
        <taxon>Eukaryota</taxon>
        <taxon>Viridiplantae</taxon>
        <taxon>Streptophyta</taxon>
        <taxon>Embryophyta</taxon>
        <taxon>Tracheophyta</taxon>
        <taxon>Spermatophyta</taxon>
        <taxon>Magnoliopsida</taxon>
        <taxon>eudicotyledons</taxon>
        <taxon>Gunneridae</taxon>
        <taxon>Pentapetalae</taxon>
        <taxon>rosids</taxon>
        <taxon>malvids</taxon>
        <taxon>Brassicales</taxon>
        <taxon>Brassicaceae</taxon>
        <taxon>Camelineae</taxon>
        <taxon>Capsella</taxon>
    </lineage>
</organism>
<comment type="similarity">
    <text evidence="2">Belongs to the DEFL family.</text>
</comment>
<dbReference type="GO" id="GO:0007165">
    <property type="term" value="P:signal transduction"/>
    <property type="evidence" value="ECO:0007669"/>
    <property type="project" value="InterPro"/>
</dbReference>
<evidence type="ECO:0000256" key="4">
    <source>
        <dbReference type="ARBA" id="ARBA00022729"/>
    </source>
</evidence>
<sequence>MRCTTLIMVSCVFIGMILSYVEEAEAGAPPQDCWSEILFTGKCGFHGKKNCFKNVEAKIKQRVLQCSCNDVKKDSNTSKDEHYCRCQRENPYECHF</sequence>
<proteinExistence type="inferred from homology"/>
<name>R0GPW8_9BRAS</name>
<evidence type="ECO:0000313" key="8">
    <source>
        <dbReference type="Proteomes" id="UP000029121"/>
    </source>
</evidence>
<keyword evidence="5" id="KW-1015">Disulfide bond</keyword>
<evidence type="ECO:0000256" key="5">
    <source>
        <dbReference type="ARBA" id="ARBA00023157"/>
    </source>
</evidence>
<evidence type="ECO:0000256" key="3">
    <source>
        <dbReference type="ARBA" id="ARBA00022525"/>
    </source>
</evidence>
<dbReference type="AlphaFoldDB" id="R0GPW8"/>
<evidence type="ECO:0000256" key="2">
    <source>
        <dbReference type="ARBA" id="ARBA00006722"/>
    </source>
</evidence>
<comment type="subcellular location">
    <subcellularLocation>
        <location evidence="1">Secreted</location>
    </subcellularLocation>
</comment>
<dbReference type="PANTHER" id="PTHR34450">
    <property type="entry name" value="DEFENSIN-LIKE PROTEIN 245-RELATED"/>
    <property type="match status" value="1"/>
</dbReference>
<dbReference type="PANTHER" id="PTHR34450:SF8">
    <property type="entry name" value="DEFENSIN-LIKE PROTEIN 232-RELATED"/>
    <property type="match status" value="1"/>
</dbReference>
<dbReference type="EMBL" id="KB870811">
    <property type="protein sequence ID" value="EOA18914.1"/>
    <property type="molecule type" value="Genomic_DNA"/>
</dbReference>
<dbReference type="STRING" id="81985.R0GPW8"/>
<dbReference type="Proteomes" id="UP000029121">
    <property type="component" value="Unassembled WGS sequence"/>
</dbReference>
<accession>R0GPW8</accession>
<evidence type="ECO:0000313" key="7">
    <source>
        <dbReference type="EMBL" id="EOA18914.1"/>
    </source>
</evidence>
<reference evidence="8" key="1">
    <citation type="journal article" date="2013" name="Nat. Genet.">
        <title>The Capsella rubella genome and the genomic consequences of rapid mating system evolution.</title>
        <authorList>
            <person name="Slotte T."/>
            <person name="Hazzouri K.M."/>
            <person name="Agren J.A."/>
            <person name="Koenig D."/>
            <person name="Maumus F."/>
            <person name="Guo Y.L."/>
            <person name="Steige K."/>
            <person name="Platts A.E."/>
            <person name="Escobar J.S."/>
            <person name="Newman L.K."/>
            <person name="Wang W."/>
            <person name="Mandakova T."/>
            <person name="Vello E."/>
            <person name="Smith L.M."/>
            <person name="Henz S.R."/>
            <person name="Steffen J."/>
            <person name="Takuno S."/>
            <person name="Brandvain Y."/>
            <person name="Coop G."/>
            <person name="Andolfatto P."/>
            <person name="Hu T.T."/>
            <person name="Blanchette M."/>
            <person name="Clark R.M."/>
            <person name="Quesneville H."/>
            <person name="Nordborg M."/>
            <person name="Gaut B.S."/>
            <person name="Lysak M.A."/>
            <person name="Jenkins J."/>
            <person name="Grimwood J."/>
            <person name="Chapman J."/>
            <person name="Prochnik S."/>
            <person name="Shu S."/>
            <person name="Rokhsar D."/>
            <person name="Schmutz J."/>
            <person name="Weigel D."/>
            <person name="Wright S.I."/>
        </authorList>
    </citation>
    <scope>NUCLEOTIDE SEQUENCE [LARGE SCALE GENOMIC DNA]</scope>
    <source>
        <strain evidence="8">cv. Monte Gargano</strain>
    </source>
</reference>
<feature type="signal peptide" evidence="6">
    <location>
        <begin position="1"/>
        <end position="26"/>
    </location>
</feature>
<dbReference type="GO" id="GO:0005576">
    <property type="term" value="C:extracellular region"/>
    <property type="evidence" value="ECO:0007669"/>
    <property type="project" value="UniProtKB-SubCell"/>
</dbReference>
<dbReference type="KEGG" id="crb:17880746"/>
<feature type="chain" id="PRO_5004351357" evidence="6">
    <location>
        <begin position="27"/>
        <end position="96"/>
    </location>
</feature>
<keyword evidence="4 6" id="KW-0732">Signal</keyword>
<protein>
    <submittedName>
        <fullName evidence="7">Uncharacterized protein</fullName>
    </submittedName>
</protein>
<keyword evidence="3" id="KW-0964">Secreted</keyword>
<dbReference type="Pfam" id="PF06876">
    <property type="entry name" value="SCRL"/>
    <property type="match status" value="1"/>
</dbReference>
<evidence type="ECO:0000256" key="1">
    <source>
        <dbReference type="ARBA" id="ARBA00004613"/>
    </source>
</evidence>
<evidence type="ECO:0000256" key="6">
    <source>
        <dbReference type="SAM" id="SignalP"/>
    </source>
</evidence>
<gene>
    <name evidence="7" type="ORF">CARUB_v10007546mg</name>
</gene>
<dbReference type="OrthoDB" id="1020577at2759"/>